<dbReference type="InterPro" id="IPR019301">
    <property type="entry name" value="Flagellar_prot_FlgJ_N"/>
</dbReference>
<dbReference type="STRING" id="571438.SAMN05192586_10829"/>
<keyword evidence="4" id="KW-1185">Reference proteome</keyword>
<feature type="region of interest" description="Disordered" evidence="1">
    <location>
        <begin position="133"/>
        <end position="160"/>
    </location>
</feature>
<evidence type="ECO:0000313" key="4">
    <source>
        <dbReference type="Proteomes" id="UP000199355"/>
    </source>
</evidence>
<feature type="compositionally biased region" description="Low complexity" evidence="1">
    <location>
        <begin position="461"/>
        <end position="484"/>
    </location>
</feature>
<dbReference type="AlphaFoldDB" id="A0A1G7M7D1"/>
<gene>
    <name evidence="3" type="ORF">SAMN05192586_10829</name>
</gene>
<feature type="region of interest" description="Disordered" evidence="1">
    <location>
        <begin position="384"/>
        <end position="407"/>
    </location>
</feature>
<feature type="compositionally biased region" description="Low complexity" evidence="1">
    <location>
        <begin position="384"/>
        <end position="399"/>
    </location>
</feature>
<accession>A0A1G7M7D1</accession>
<dbReference type="RefSeq" id="WP_092153488.1">
    <property type="nucleotide sequence ID" value="NZ_FNBX01000008.1"/>
</dbReference>
<name>A0A1G7M7D1_9BACT</name>
<evidence type="ECO:0000256" key="1">
    <source>
        <dbReference type="SAM" id="MobiDB-lite"/>
    </source>
</evidence>
<proteinExistence type="predicted"/>
<feature type="compositionally biased region" description="Low complexity" evidence="1">
    <location>
        <begin position="145"/>
        <end position="157"/>
    </location>
</feature>
<feature type="region of interest" description="Disordered" evidence="1">
    <location>
        <begin position="461"/>
        <end position="495"/>
    </location>
</feature>
<dbReference type="PRINTS" id="PR01002">
    <property type="entry name" value="FLGFLGJ"/>
</dbReference>
<dbReference type="EMBL" id="FNBX01000008">
    <property type="protein sequence ID" value="SDF57633.1"/>
    <property type="molecule type" value="Genomic_DNA"/>
</dbReference>
<feature type="domain" description="Flagellar protein FlgJ N-terminal" evidence="2">
    <location>
        <begin position="62"/>
        <end position="109"/>
    </location>
</feature>
<protein>
    <submittedName>
        <fullName evidence="3">Rod binding protein domain-containing protein</fullName>
    </submittedName>
</protein>
<organism evidence="3 4">
    <name type="scientific">Desulfovibrio legallii</name>
    <dbReference type="NCBI Taxonomy" id="571438"/>
    <lineage>
        <taxon>Bacteria</taxon>
        <taxon>Pseudomonadati</taxon>
        <taxon>Thermodesulfobacteriota</taxon>
        <taxon>Desulfovibrionia</taxon>
        <taxon>Desulfovibrionales</taxon>
        <taxon>Desulfovibrionaceae</taxon>
        <taxon>Desulfovibrio</taxon>
    </lineage>
</organism>
<dbReference type="Proteomes" id="UP000199355">
    <property type="component" value="Unassembled WGS sequence"/>
</dbReference>
<evidence type="ECO:0000259" key="2">
    <source>
        <dbReference type="Pfam" id="PF10135"/>
    </source>
</evidence>
<dbReference type="Pfam" id="PF10135">
    <property type="entry name" value="Rod-binding"/>
    <property type="match status" value="1"/>
</dbReference>
<reference evidence="4" key="1">
    <citation type="submission" date="2016-10" db="EMBL/GenBank/DDBJ databases">
        <authorList>
            <person name="Varghese N."/>
            <person name="Submissions S."/>
        </authorList>
    </citation>
    <scope>NUCLEOTIDE SEQUENCE [LARGE SCALE GENOMIC DNA]</scope>
    <source>
        <strain evidence="4">KHC7</strain>
    </source>
</reference>
<sequence>MSASLGVPPLVPQAGAAELARQEVQTRLAGVNGKNLTEAQQEKKLREACQGFESIFIQKMWQEMRNTLPKSNLLQGREEQFWQGMYDQELAKKMAAAGGVGLADMMYAQLSQRLGSASQSAAAAASPARAFSPEAAPLLPPAPEAPAAQETAAGQAGSRTGAGAQGMAAIYDGAAPLRDAGAAADAAPQAVAASGIPAAAAVTNPPEVDQALAVLRAQQALQQSGEPHKQIRVTHAGRGDSGLQMARAARFQAGSKLGPGAVLPTLHPGATDAARNGRADARQGATAGAVPPLTAQYLAAPGAAAQNASDQGFAGQSAAGQAAGQTGAQQAAGGQQPMKVRYTTNIAAAGQRHKEELLRKLQPGAAAPNAAAAAQAANAAQQAQAAGNAEARPAAAPSALERQQALQPMKVRYTTNIPANGKRHKDELIRTLQTDAVGPNSRAGAGLAAYHAQQAQQAQAGQAAGLPLAPGAAGAGAGDTATGGIPPLTAADLGG</sequence>
<evidence type="ECO:0000313" key="3">
    <source>
        <dbReference type="EMBL" id="SDF57633.1"/>
    </source>
</evidence>